<dbReference type="Proteomes" id="UP000314294">
    <property type="component" value="Unassembled WGS sequence"/>
</dbReference>
<evidence type="ECO:0000313" key="2">
    <source>
        <dbReference type="Proteomes" id="UP000314294"/>
    </source>
</evidence>
<comment type="caution">
    <text evidence="1">The sequence shown here is derived from an EMBL/GenBank/DDBJ whole genome shotgun (WGS) entry which is preliminary data.</text>
</comment>
<sequence length="82" mass="8963">MSAWFGPFGSNFKTSPRAFVIATVWSCSPEGRPEPRLGSGVKRVPLVCNRSTTRTSETHGVRLNRTAGGVAAWRRSRGELES</sequence>
<evidence type="ECO:0000313" key="1">
    <source>
        <dbReference type="EMBL" id="TNN73875.1"/>
    </source>
</evidence>
<protein>
    <submittedName>
        <fullName evidence="1">Uncharacterized protein</fullName>
    </submittedName>
</protein>
<keyword evidence="2" id="KW-1185">Reference proteome</keyword>
<dbReference type="EMBL" id="SRLO01000120">
    <property type="protein sequence ID" value="TNN73875.1"/>
    <property type="molecule type" value="Genomic_DNA"/>
</dbReference>
<proteinExistence type="predicted"/>
<accession>A0A4Z2I8Y9</accession>
<reference evidence="1 2" key="1">
    <citation type="submission" date="2019-03" db="EMBL/GenBank/DDBJ databases">
        <title>First draft genome of Liparis tanakae, snailfish: a comprehensive survey of snailfish specific genes.</title>
        <authorList>
            <person name="Kim W."/>
            <person name="Song I."/>
            <person name="Jeong J.-H."/>
            <person name="Kim D."/>
            <person name="Kim S."/>
            <person name="Ryu S."/>
            <person name="Song J.Y."/>
            <person name="Lee S.K."/>
        </authorList>
    </citation>
    <scope>NUCLEOTIDE SEQUENCE [LARGE SCALE GENOMIC DNA]</scope>
    <source>
        <tissue evidence="1">Muscle</tissue>
    </source>
</reference>
<name>A0A4Z2I8Y9_9TELE</name>
<gene>
    <name evidence="1" type="ORF">EYF80_015892</name>
</gene>
<organism evidence="1 2">
    <name type="scientific">Liparis tanakae</name>
    <name type="common">Tanaka's snailfish</name>
    <dbReference type="NCBI Taxonomy" id="230148"/>
    <lineage>
        <taxon>Eukaryota</taxon>
        <taxon>Metazoa</taxon>
        <taxon>Chordata</taxon>
        <taxon>Craniata</taxon>
        <taxon>Vertebrata</taxon>
        <taxon>Euteleostomi</taxon>
        <taxon>Actinopterygii</taxon>
        <taxon>Neopterygii</taxon>
        <taxon>Teleostei</taxon>
        <taxon>Neoteleostei</taxon>
        <taxon>Acanthomorphata</taxon>
        <taxon>Eupercaria</taxon>
        <taxon>Perciformes</taxon>
        <taxon>Cottioidei</taxon>
        <taxon>Cottales</taxon>
        <taxon>Liparidae</taxon>
        <taxon>Liparis</taxon>
    </lineage>
</organism>
<dbReference type="AlphaFoldDB" id="A0A4Z2I8Y9"/>